<protein>
    <recommendedName>
        <fullName evidence="3">DUF3566 domain-containing protein</fullName>
    </recommendedName>
</protein>
<reference evidence="4" key="2">
    <citation type="submission" date="2020-09" db="EMBL/GenBank/DDBJ databases">
        <authorList>
            <person name="Sun Q."/>
            <person name="Zhou Y."/>
        </authorList>
    </citation>
    <scope>NUCLEOTIDE SEQUENCE</scope>
    <source>
        <strain evidence="4">CGMCC 1.14988</strain>
    </source>
</reference>
<organism evidence="4 5">
    <name type="scientific">Egicoccus halophilus</name>
    <dbReference type="NCBI Taxonomy" id="1670830"/>
    <lineage>
        <taxon>Bacteria</taxon>
        <taxon>Bacillati</taxon>
        <taxon>Actinomycetota</taxon>
        <taxon>Nitriliruptoria</taxon>
        <taxon>Egicoccales</taxon>
        <taxon>Egicoccaceae</taxon>
        <taxon>Egicoccus</taxon>
    </lineage>
</organism>
<gene>
    <name evidence="4" type="ORF">GCM10011354_02530</name>
</gene>
<evidence type="ECO:0000256" key="2">
    <source>
        <dbReference type="SAM" id="Phobius"/>
    </source>
</evidence>
<keyword evidence="2" id="KW-0472">Membrane</keyword>
<proteinExistence type="predicted"/>
<dbReference type="Pfam" id="PF12089">
    <property type="entry name" value="DUF3566"/>
    <property type="match status" value="1"/>
</dbReference>
<comment type="caution">
    <text evidence="4">The sequence shown here is derived from an EMBL/GenBank/DDBJ whole genome shotgun (WGS) entry which is preliminary data.</text>
</comment>
<feature type="transmembrane region" description="Helical" evidence="2">
    <location>
        <begin position="74"/>
        <end position="96"/>
    </location>
</feature>
<dbReference type="EMBL" id="BMHA01000001">
    <property type="protein sequence ID" value="GGI03075.1"/>
    <property type="molecule type" value="Genomic_DNA"/>
</dbReference>
<evidence type="ECO:0000313" key="5">
    <source>
        <dbReference type="Proteomes" id="UP000650511"/>
    </source>
</evidence>
<feature type="compositionally biased region" description="Acidic residues" evidence="1">
    <location>
        <begin position="167"/>
        <end position="176"/>
    </location>
</feature>
<reference evidence="4" key="1">
    <citation type="journal article" date="2014" name="Int. J. Syst. Evol. Microbiol.">
        <title>Complete genome sequence of Corynebacterium casei LMG S-19264T (=DSM 44701T), isolated from a smear-ripened cheese.</title>
        <authorList>
            <consortium name="US DOE Joint Genome Institute (JGI-PGF)"/>
            <person name="Walter F."/>
            <person name="Albersmeier A."/>
            <person name="Kalinowski J."/>
            <person name="Ruckert C."/>
        </authorList>
    </citation>
    <scope>NUCLEOTIDE SEQUENCE</scope>
    <source>
        <strain evidence="4">CGMCC 1.14988</strain>
    </source>
</reference>
<dbReference type="RefSeq" id="WP_165403780.1">
    <property type="nucleotide sequence ID" value="NZ_BMHA01000001.1"/>
</dbReference>
<keyword evidence="5" id="KW-1185">Reference proteome</keyword>
<accession>A0A8J3AAJ3</accession>
<feature type="region of interest" description="Disordered" evidence="1">
    <location>
        <begin position="118"/>
        <end position="176"/>
    </location>
</feature>
<dbReference type="InterPro" id="IPR021949">
    <property type="entry name" value="DUF3566_TM"/>
</dbReference>
<evidence type="ECO:0000259" key="3">
    <source>
        <dbReference type="Pfam" id="PF12089"/>
    </source>
</evidence>
<evidence type="ECO:0000313" key="4">
    <source>
        <dbReference type="EMBL" id="GGI03075.1"/>
    </source>
</evidence>
<feature type="compositionally biased region" description="Basic and acidic residues" evidence="1">
    <location>
        <begin position="133"/>
        <end position="152"/>
    </location>
</feature>
<feature type="transmembrane region" description="Helical" evidence="2">
    <location>
        <begin position="21"/>
        <end position="42"/>
    </location>
</feature>
<evidence type="ECO:0000256" key="1">
    <source>
        <dbReference type="SAM" id="MobiDB-lite"/>
    </source>
</evidence>
<dbReference type="AlphaFoldDB" id="A0A8J3AAJ3"/>
<feature type="domain" description="DUF3566" evidence="3">
    <location>
        <begin position="3"/>
        <end position="110"/>
    </location>
</feature>
<name>A0A8J3AAJ3_9ACTN</name>
<dbReference type="Proteomes" id="UP000650511">
    <property type="component" value="Unassembled WGS sequence"/>
</dbReference>
<keyword evidence="2" id="KW-1133">Transmembrane helix</keyword>
<keyword evidence="2" id="KW-0812">Transmembrane</keyword>
<sequence length="176" mass="18873">MARRRLTVKRIDPWSMLKFGVVVNLALLAVGLLVATVVWMVIDRLQLVDQACSIALDVGFTACGVNAGNLFRALILLGLLGVVVQTAVFVFLAFLYNLIADLTGGLTLGVVDEGAVASRTTGPSAGARRRPRREPVMTEAAPERRAEPEADPHPAPQPARRSSAVSETDEDLFGPR</sequence>